<evidence type="ECO:0000313" key="9">
    <source>
        <dbReference type="EMBL" id="RQP22750.1"/>
    </source>
</evidence>
<evidence type="ECO:0000256" key="2">
    <source>
        <dbReference type="ARBA" id="ARBA00022729"/>
    </source>
</evidence>
<gene>
    <name evidence="3" type="primary">sctC</name>
    <name evidence="9" type="ORF">DZC73_20855</name>
</gene>
<feature type="region of interest" description="Disordered" evidence="5">
    <location>
        <begin position="340"/>
        <end position="367"/>
    </location>
</feature>
<dbReference type="InterPro" id="IPR003522">
    <property type="entry name" value="T3SS_OM_pore_YscC"/>
</dbReference>
<dbReference type="GO" id="GO:0009279">
    <property type="term" value="C:cell outer membrane"/>
    <property type="evidence" value="ECO:0007669"/>
    <property type="project" value="UniProtKB-SubCell"/>
</dbReference>
<dbReference type="AlphaFoldDB" id="A0A3N7HKX8"/>
<evidence type="ECO:0000256" key="5">
    <source>
        <dbReference type="SAM" id="MobiDB-lite"/>
    </source>
</evidence>
<dbReference type="InterPro" id="IPR038591">
    <property type="entry name" value="NolW-like_sf"/>
</dbReference>
<dbReference type="GO" id="GO:0015627">
    <property type="term" value="C:type II protein secretion system complex"/>
    <property type="evidence" value="ECO:0007669"/>
    <property type="project" value="TreeGrafter"/>
</dbReference>
<dbReference type="InterPro" id="IPR005644">
    <property type="entry name" value="NolW-like"/>
</dbReference>
<dbReference type="GO" id="GO:0030257">
    <property type="term" value="C:type III protein secretion system complex"/>
    <property type="evidence" value="ECO:0007669"/>
    <property type="project" value="UniProtKB-UniRule"/>
</dbReference>
<evidence type="ECO:0000259" key="8">
    <source>
        <dbReference type="Pfam" id="PF21304"/>
    </source>
</evidence>
<keyword evidence="3" id="KW-0998">Cell outer membrane</keyword>
<dbReference type="InterPro" id="IPR050810">
    <property type="entry name" value="Bact_Secretion_Sys_Channel"/>
</dbReference>
<comment type="subcellular location">
    <subcellularLocation>
        <location evidence="1 3 4">Cell outer membrane</location>
    </subcellularLocation>
</comment>
<keyword evidence="3" id="KW-0653">Protein transport</keyword>
<dbReference type="HAMAP" id="MF_02219">
    <property type="entry name" value="Type_III_secretin"/>
    <property type="match status" value="1"/>
</dbReference>
<feature type="region of interest" description="Disordered" evidence="5">
    <location>
        <begin position="206"/>
        <end position="230"/>
    </location>
</feature>
<comment type="function">
    <text evidence="3">Component of the type III secretion system (T3SS), also called injectisome, which is used to inject bacterial effector proteins into eukaryotic host cells. Forms a ring-shaped multimeric structure with an apparent central pore in the outer membrane.</text>
</comment>
<comment type="caution">
    <text evidence="9">The sequence shown here is derived from an EMBL/GenBank/DDBJ whole genome shotgun (WGS) entry which is preliminary data.</text>
</comment>
<feature type="signal peptide" evidence="3">
    <location>
        <begin position="1"/>
        <end position="21"/>
    </location>
</feature>
<keyword evidence="2 3" id="KW-0732">Signal</keyword>
<evidence type="ECO:0000256" key="1">
    <source>
        <dbReference type="ARBA" id="ARBA00004442"/>
    </source>
</evidence>
<dbReference type="Gene3D" id="3.55.50.30">
    <property type="match status" value="1"/>
</dbReference>
<accession>A0A3N7HKX8</accession>
<evidence type="ECO:0000256" key="4">
    <source>
        <dbReference type="RuleBase" id="RU004004"/>
    </source>
</evidence>
<comment type="similarity">
    <text evidence="3">Belongs to the bacterial secretin family. T3SS SctC subfamily.</text>
</comment>
<evidence type="ECO:0000313" key="10">
    <source>
        <dbReference type="Proteomes" id="UP000267464"/>
    </source>
</evidence>
<evidence type="ECO:0000259" key="7">
    <source>
        <dbReference type="Pfam" id="PF03958"/>
    </source>
</evidence>
<protein>
    <recommendedName>
        <fullName evidence="3">Type 3 secretion system secretin</fullName>
        <shortName evidence="3">T3SS secretin</shortName>
    </recommendedName>
</protein>
<dbReference type="NCBIfam" id="TIGR02516">
    <property type="entry name" value="type_III_yscC"/>
    <property type="match status" value="1"/>
</dbReference>
<dbReference type="OrthoDB" id="9775455at2"/>
<dbReference type="PANTHER" id="PTHR30332">
    <property type="entry name" value="PROBABLE GENERAL SECRETION PATHWAY PROTEIN D"/>
    <property type="match status" value="1"/>
</dbReference>
<dbReference type="GO" id="GO:0030254">
    <property type="term" value="P:protein secretion by the type III secretion system"/>
    <property type="evidence" value="ECO:0007669"/>
    <property type="project" value="UniProtKB-UniRule"/>
</dbReference>
<dbReference type="PANTHER" id="PTHR30332:SF5">
    <property type="entry name" value="SPI-1 TYPE 3 SECRETION SYSTEM SECRETIN"/>
    <property type="match status" value="1"/>
</dbReference>
<name>A0A3N7HKX8_9BURK</name>
<dbReference type="EMBL" id="QUSW01000006">
    <property type="protein sequence ID" value="RQP22750.1"/>
    <property type="molecule type" value="Genomic_DNA"/>
</dbReference>
<dbReference type="PRINTS" id="PR01337">
    <property type="entry name" value="TYPE3OMGPROT"/>
</dbReference>
<dbReference type="Pfam" id="PF03958">
    <property type="entry name" value="Secretin_N"/>
    <property type="match status" value="1"/>
</dbReference>
<dbReference type="RefSeq" id="WP_124542320.1">
    <property type="nucleotide sequence ID" value="NZ_QUSW01000006.1"/>
</dbReference>
<proteinExistence type="inferred from homology"/>
<feature type="chain" id="PRO_5026404420" description="Type 3 secretion system secretin" evidence="3">
    <location>
        <begin position="22"/>
        <end position="661"/>
    </location>
</feature>
<evidence type="ECO:0000259" key="6">
    <source>
        <dbReference type="Pfam" id="PF00263"/>
    </source>
</evidence>
<feature type="domain" description="SPI-1 type 3 secretion system secretin N0" evidence="8">
    <location>
        <begin position="31"/>
        <end position="94"/>
    </location>
</feature>
<dbReference type="Gene3D" id="3.30.1370.120">
    <property type="match status" value="2"/>
</dbReference>
<keyword evidence="10" id="KW-1185">Reference proteome</keyword>
<dbReference type="Proteomes" id="UP000267464">
    <property type="component" value="Unassembled WGS sequence"/>
</dbReference>
<keyword evidence="3" id="KW-0472">Membrane</keyword>
<feature type="compositionally biased region" description="Low complexity" evidence="5">
    <location>
        <begin position="340"/>
        <end position="363"/>
    </location>
</feature>
<feature type="domain" description="Type II/III secretion system secretin-like" evidence="6">
    <location>
        <begin position="386"/>
        <end position="543"/>
    </location>
</feature>
<keyword evidence="3" id="KW-0811">Translocation</keyword>
<reference evidence="9 10" key="1">
    <citation type="submission" date="2018-08" db="EMBL/GenBank/DDBJ databases">
        <authorList>
            <person name="Khan S.A."/>
            <person name="Jeon C.O."/>
            <person name="Chun B.H."/>
            <person name="Jeong S.E."/>
        </authorList>
    </citation>
    <scope>NUCLEOTIDE SEQUENCE [LARGE SCALE GENOMIC DNA]</scope>
    <source>
        <strain evidence="9 10">S-16</strain>
    </source>
</reference>
<reference evidence="9 10" key="2">
    <citation type="submission" date="2018-12" db="EMBL/GenBank/DDBJ databases">
        <title>Rhizobacter gummiphilus sp. nov., a rubber-degrading bacterium isolated from the soil of a botanical garden in Japan.</title>
        <authorList>
            <person name="Shunsuke S.S."/>
        </authorList>
    </citation>
    <scope>NUCLEOTIDE SEQUENCE [LARGE SCALE GENOMIC DNA]</scope>
    <source>
        <strain evidence="9 10">S-16</strain>
    </source>
</reference>
<keyword evidence="3 4" id="KW-0813">Transport</keyword>
<comment type="subunit">
    <text evidence="3">The core secretion machinery of the T3SS is composed of approximately 20 different proteins, including cytoplasmic components, a base, an export apparatus and a needle. This subunit is part of the base, which anchors the injectisome in the bacterial cell envelope. Forms a stable homooligomeric complex.</text>
</comment>
<feature type="compositionally biased region" description="Polar residues" evidence="5">
    <location>
        <begin position="214"/>
        <end position="228"/>
    </location>
</feature>
<dbReference type="Pfam" id="PF21304">
    <property type="entry name" value="T3S_SPI-1_N0"/>
    <property type="match status" value="1"/>
</dbReference>
<dbReference type="InterPro" id="IPR004846">
    <property type="entry name" value="T2SS/T3SS_dom"/>
</dbReference>
<organism evidence="9 10">
    <name type="scientific">Piscinibacter terrae</name>
    <dbReference type="NCBI Taxonomy" id="2496871"/>
    <lineage>
        <taxon>Bacteria</taxon>
        <taxon>Pseudomonadati</taxon>
        <taxon>Pseudomonadota</taxon>
        <taxon>Betaproteobacteria</taxon>
        <taxon>Burkholderiales</taxon>
        <taxon>Sphaerotilaceae</taxon>
        <taxon>Piscinibacter</taxon>
    </lineage>
</organism>
<dbReference type="InterPro" id="IPR049034">
    <property type="entry name" value="T3S_SPI-1_N0"/>
</dbReference>
<feature type="domain" description="NolW-like" evidence="7">
    <location>
        <begin position="171"/>
        <end position="312"/>
    </location>
</feature>
<sequence length="661" mass="70482" precursor="true">MRRLLPIIVALVLLTVDAQSALSNKRFVYRADGKRLTEVLQDFAASQSVSVVVDAGVDGTVNGQFNAKPEDFLAALSRSYGIIWYFDGVTLFVYPSRMIESRLFRMRGYNRDAVNRMLASMGLGDPRYPLRFNDAEQTLLAYGPPRHIELVQTVIDTLDGGARDRVGTSIRVFPLTNAVAADRVTGNVRVPGLASTLNNLFSRGSRAAGGAPEANTNLGSDTPANGNPNKRRAQELAYGARAGDPETGAIRKDGVRDTAGRLVVPEAGVETTRDDTPFFQAEEGANAIIVRGVPERMGQYQALIKQLDVAQALVEIEASIIDVSTESFDSLGIEWDYSRTGRGSVSVSPGSPNTGTGTGPSTNIGAPNVTTLVADAGRSLMTRIRALEGTGKARIVSRPKVLGTANRMASMIDKRQASVRVAGNLDANLFTIEAGTTLQVVPQIVAGGERREVRLSLFIEDGNFEGTVVDAIPVLKKTEIRTEAALLEGESLLIGGISVESEVDGRSGVTGLGRLPLIGGLFRHDEGSKTRRERLFLITPKLVTAESRRNASLQMPVAPAPLSSSFNAPVAPAAPAVTPTAPLPAPAPTSPSTYVDPYGPSMQRRAAVQAAQAINELPPQMAHEDAVDHIADYSLRVPPVPPQRARARAAARTTLASLRTP</sequence>
<dbReference type="Pfam" id="PF00263">
    <property type="entry name" value="Secretin"/>
    <property type="match status" value="1"/>
</dbReference>
<evidence type="ECO:0000256" key="3">
    <source>
        <dbReference type="HAMAP-Rule" id="MF_02219"/>
    </source>
</evidence>